<feature type="region of interest" description="Disordered" evidence="1">
    <location>
        <begin position="1"/>
        <end position="21"/>
    </location>
</feature>
<dbReference type="AlphaFoldDB" id="A0A699YSZ1"/>
<organism evidence="2 3">
    <name type="scientific">Haematococcus lacustris</name>
    <name type="common">Green alga</name>
    <name type="synonym">Haematococcus pluvialis</name>
    <dbReference type="NCBI Taxonomy" id="44745"/>
    <lineage>
        <taxon>Eukaryota</taxon>
        <taxon>Viridiplantae</taxon>
        <taxon>Chlorophyta</taxon>
        <taxon>core chlorophytes</taxon>
        <taxon>Chlorophyceae</taxon>
        <taxon>CS clade</taxon>
        <taxon>Chlamydomonadales</taxon>
        <taxon>Haematococcaceae</taxon>
        <taxon>Haematococcus</taxon>
    </lineage>
</organism>
<sequence length="21" mass="2316">MQAQQLLASPRSWDINSTGPD</sequence>
<name>A0A699YSZ1_HAELA</name>
<gene>
    <name evidence="2" type="ORF">HaLaN_09147</name>
</gene>
<feature type="non-terminal residue" evidence="2">
    <location>
        <position position="21"/>
    </location>
</feature>
<evidence type="ECO:0000313" key="2">
    <source>
        <dbReference type="EMBL" id="GFH13293.1"/>
    </source>
</evidence>
<keyword evidence="3" id="KW-1185">Reference proteome</keyword>
<accession>A0A699YSZ1</accession>
<evidence type="ECO:0000313" key="3">
    <source>
        <dbReference type="Proteomes" id="UP000485058"/>
    </source>
</evidence>
<protein>
    <submittedName>
        <fullName evidence="2">Uncharacterized protein</fullName>
    </submittedName>
</protein>
<dbReference type="Proteomes" id="UP000485058">
    <property type="component" value="Unassembled WGS sequence"/>
</dbReference>
<dbReference type="EMBL" id="BLLF01000596">
    <property type="protein sequence ID" value="GFH13293.1"/>
    <property type="molecule type" value="Genomic_DNA"/>
</dbReference>
<comment type="caution">
    <text evidence="2">The sequence shown here is derived from an EMBL/GenBank/DDBJ whole genome shotgun (WGS) entry which is preliminary data.</text>
</comment>
<evidence type="ECO:0000256" key="1">
    <source>
        <dbReference type="SAM" id="MobiDB-lite"/>
    </source>
</evidence>
<proteinExistence type="predicted"/>
<reference evidence="2 3" key="1">
    <citation type="submission" date="2020-02" db="EMBL/GenBank/DDBJ databases">
        <title>Draft genome sequence of Haematococcus lacustris strain NIES-144.</title>
        <authorList>
            <person name="Morimoto D."/>
            <person name="Nakagawa S."/>
            <person name="Yoshida T."/>
            <person name="Sawayama S."/>
        </authorList>
    </citation>
    <scope>NUCLEOTIDE SEQUENCE [LARGE SCALE GENOMIC DNA]</scope>
    <source>
        <strain evidence="2 3">NIES-144</strain>
    </source>
</reference>